<evidence type="ECO:0000313" key="3">
    <source>
        <dbReference type="Proteomes" id="UP001470230"/>
    </source>
</evidence>
<evidence type="ECO:0000313" key="2">
    <source>
        <dbReference type="EMBL" id="KAK8865076.1"/>
    </source>
</evidence>
<feature type="transmembrane region" description="Helical" evidence="1">
    <location>
        <begin position="2771"/>
        <end position="2793"/>
    </location>
</feature>
<reference evidence="2 3" key="1">
    <citation type="submission" date="2024-04" db="EMBL/GenBank/DDBJ databases">
        <title>Tritrichomonas musculus Genome.</title>
        <authorList>
            <person name="Alves-Ferreira E."/>
            <person name="Grigg M."/>
            <person name="Lorenzi H."/>
            <person name="Galac M."/>
        </authorList>
    </citation>
    <scope>NUCLEOTIDE SEQUENCE [LARGE SCALE GENOMIC DNA]</scope>
    <source>
        <strain evidence="2 3">EAF2021</strain>
    </source>
</reference>
<keyword evidence="3" id="KW-1185">Reference proteome</keyword>
<name>A0ABR2IM53_9EUKA</name>
<keyword evidence="1" id="KW-1133">Transmembrane helix</keyword>
<keyword evidence="1" id="KW-0472">Membrane</keyword>
<organism evidence="2 3">
    <name type="scientific">Tritrichomonas musculus</name>
    <dbReference type="NCBI Taxonomy" id="1915356"/>
    <lineage>
        <taxon>Eukaryota</taxon>
        <taxon>Metamonada</taxon>
        <taxon>Parabasalia</taxon>
        <taxon>Tritrichomonadida</taxon>
        <taxon>Tritrichomonadidae</taxon>
        <taxon>Tritrichomonas</taxon>
    </lineage>
</organism>
<keyword evidence="1" id="KW-0812">Transmembrane</keyword>
<accession>A0ABR2IM53</accession>
<dbReference type="EMBL" id="JAPFFF010000016">
    <property type="protein sequence ID" value="KAK8865076.1"/>
    <property type="molecule type" value="Genomic_DNA"/>
</dbReference>
<evidence type="ECO:0000256" key="1">
    <source>
        <dbReference type="SAM" id="Phobius"/>
    </source>
</evidence>
<protein>
    <submittedName>
        <fullName evidence="2">Uncharacterized protein</fullName>
    </submittedName>
</protein>
<proteinExistence type="predicted"/>
<sequence>MILVSLFISSLSAIHEKYTNLSQSALAKSHLKQIKNDDNKVFFPGRYQYDRISFEVKNAFLTTNHRDIDSYAIDQELEAIALVLKDNLKTSRIISYGNFISDPETSKIYQIGQKIGNNEEVILYQIQPADLFSILSNIKVTYSSTTTLSDDISSNNTYYSIGYPKNYSYEELKKSHTNFIPFTVSSQNSTDENVSFEAKIGGYTIFSSSYEFTFQSLEEFYSKINFLGEAKMESGFRFTNSSANINNLQISMTDLHPNESKKLILNQFSFEIFGIQLSIDFYLNFELHIDDISFNSTQNFDITSTSFVTFNKEYEYSTSENEKIATKTNSFNFNIDYNMLSASNYEEMEMLFKPTIDVSVSADIYFSMIGNEPSRTTINTGVRNKYDVSINHNEAEKNYCLYPYLSYSFIPYLYHIFLVSDEVNLNSVTVINKKDLNSQTFWVGEKIGPRCLYGCYNADTNTTYDLPVFYSNEINNTNTTKMNIEFFVGNSNSKLAEVDINEDININILKRINSENDNLTFKGFCYDPYFSNSLLLSFYPIKFQSNLYDKNQSTELTDFYHFYSNLFFTFFHGFELHFFNEVHANNSYKFAFLESEYNVTLILHTKNKYLLKKMMIYDDQFSIEESYSYYKKNNWRMKITKLTELSMKIRIMLINSTSKLTEKSFYYDENIVFNMDNRMLGLQIEFEKGDSKFLMIDLNNYHQNKFTIIEELYFNNRIEITLIPYSPFVFFDLDQESITNETGIIASPIFDSEKVYSFNENNEIQSEIDQSIKTWKYLVYHLKTDLQEDSINERLFIFLSSNGFYPLNSKDEFAGEIYLLEFTEFTFEDGFLTFYIPFIRNREFKEGDKIVILAIFNQPLINDAFCPNSFHYTQFNSKIATGCIENNINFESPLVLTAIDQTGRQYNPIQKLFEQDAFVYANLFNPKIDSLCLVARIPNVFPVDSLTLSIDNLLVDALLSFSFDSIKVKCERCSGIFRNGETYQSNDIHEIEIKIIERIYSDFYAICSTNDDKFCIQKLTLNPDKVTLINRPLISNFTSLNFLENLPENIIPKAQLFASYGTNLLIYSKDTKVGLSIASELNPQIDLLLKAETRGEYVRLYTMTTSNEFFPFSSISIYSSLRESLDQLGLNTNDLSLYKVRDEIFIKRIDALLTLPKNPSSELLYGLSSTVIRSINCDYQISSLTPQPTGSYTCFCFVTTLSQDCHESEYTDYRDYIKITPHEYNNVDVYWPDNINFRAIVFLFEGDVRDFYPNLTFYPANIWKLFFTSSFNVKIYGAIAIPQGQRLDSINRIDCSGLDVSVDMNLQDKRYGHLDFSSSPSHVNVNVNILNEINYRLNNITSYYSRNDVIANAHYLQSWKLSKTSKKVSTRSEYFYNIVDINTNKGDDTRGHYQFTLACRKNGYQLNDNFCSSDSGGHGCMENTIPIGTLTIHSISDIIQSYPDKINHISIDILDTSHNIYSDCFYKLSSKHQNVLMTIFSSASAVLKPTLIIYQNLNISFEDNLDLSQLTLQQQVKIGSQRNISLNNKRVQKVEVRAFCPDKEINFDRKQIIIKDFNPANTYSFSGISCTLPHSTITVSLGTDSDLYAIINQQFNSYPNEYCLFAYSPDECQSTDGLQVRNKDFNIDFIGSGNQVTVTITNNYETSLYLQGKSVIFKGINNKVKLFGSLTVSSDSAVIFESIDISDLNVIFLFDIRNNEIASLDFTHCDTLPNTFKCKLINPNSNQLTKKFADLSLIENISSKWIPFETSHENIIISTELVIEEKSASIKLNHITPSKVFCYFTSDSSNCPSIATIVNPSDRWQDYNDSLIYFSDYFEISDVEINDKIVYFAGSHGIGGKLIFSGSTICHFIDRQLSVPLSIETQIDFDQKKSPCIIFGDHESQPQSWNLIINGYDVTRSFCLFENAFFYPNEIIGNENSDIIIEKKGFNTEIHFTQLYETNHFCIYDYPYESLCLIEYHQYMPIKSSELWDIKLNSKDMPKFIFASKSQSMFLPLKRFQKESIQTASIEVLSFSTFPIFLVPEGFTLIINGDLSKIAAKLSINTSSLEYGNIVFDEISQIELIPTDKTVIYDDEKIMLLNEDNYLTIFYEVQMNSFYNRNEVVVRFESKEYEYNSELIDDLYLDESTGIKALKLTKETTIDLSKLKMKKLGIFGSNYNLSLTNTNPSLTSLFINSSNVIFDSFHTFEVGLFNSNVNNYPFSSKAQLSPEISFKYRQSLNVADGASIKINKDTFTMNDEEFSFDENQFGLYVNDFCSIDVVEKTIDIYGDKSIVNFEFSNSNISFNEFDVLCLTSKSDISNISFHNISLIDLKSQIKTDIAKYTQEKSSGNLVTKKAPMNINIIDLYGKPFYCESANVASLNAFNGKSLVKGVNVNDFLCINSNASLVAHSSAFLRTHSVYFHISTVSPLLVLVNSTFDCSSLIINFDYSYQSEEFVLIKGLESIDQCDNIKDKADKLRYKINYDLSCRMNENDETIELIAGNCTVFSKEFTESNKFTESNGFSISDKFTNSIAFSKTLEFSFTFQFTMSNDFSDSRIFSMSSTFAQSIQFSNSESFTNSDDFTMTKEFSMTSQFSVSRDFSESKDFTHSTDFIPSNIFSKSKDFSKTSLFSFSSSFSSSNDFSNSNIFTKSNEFSSSNYFMSNNFSNSHFFTNSEEFTKSLTFSISSSFTSSQSFGQIQTVMNPYLTYSLTLSLSFVSYRSVIFSYSNSFTLSIFQCLDQNGLTSNCETQIVIYRYLPYIIYTYRTAYTAVYLPFEIRPRKRGLTKEQLIGISCVSAALFFLIVGIMIMILNKRNSQKNYNDYFFSDDETVGLKGTSTSILKTKDIINDDDDEQDLDFWL</sequence>
<dbReference type="Proteomes" id="UP001470230">
    <property type="component" value="Unassembled WGS sequence"/>
</dbReference>
<gene>
    <name evidence="2" type="ORF">M9Y10_010607</name>
</gene>
<comment type="caution">
    <text evidence="2">The sequence shown here is derived from an EMBL/GenBank/DDBJ whole genome shotgun (WGS) entry which is preliminary data.</text>
</comment>